<proteinExistence type="predicted"/>
<dbReference type="Pfam" id="PF02954">
    <property type="entry name" value="HTH_8"/>
    <property type="match status" value="1"/>
</dbReference>
<gene>
    <name evidence="2" type="ORF">GCM10007320_54490</name>
</gene>
<keyword evidence="3" id="KW-1185">Reference proteome</keyword>
<comment type="caution">
    <text evidence="2">The sequence shown here is derived from an EMBL/GenBank/DDBJ whole genome shotgun (WGS) entry which is preliminary data.</text>
</comment>
<accession>A0ABQ3G9C0</accession>
<reference evidence="3" key="1">
    <citation type="journal article" date="2019" name="Int. J. Syst. Evol. Microbiol.">
        <title>The Global Catalogue of Microorganisms (GCM) 10K type strain sequencing project: providing services to taxonomists for standard genome sequencing and annotation.</title>
        <authorList>
            <consortium name="The Broad Institute Genomics Platform"/>
            <consortium name="The Broad Institute Genome Sequencing Center for Infectious Disease"/>
            <person name="Wu L."/>
            <person name="Ma J."/>
        </authorList>
    </citation>
    <scope>NUCLEOTIDE SEQUENCE [LARGE SCALE GENOMIC DNA]</scope>
    <source>
        <strain evidence="3">KCTC 23314</strain>
    </source>
</reference>
<protein>
    <recommendedName>
        <fullName evidence="1">DNA binding HTH domain-containing protein</fullName>
    </recommendedName>
</protein>
<sequence length="120" mass="12666">MRSAAARELELVLARAALRGLGRHGQRPRVLSVGAEDLGLGAPTPLPAASATPAAPPAGTVPLRQRVQAFERQAIEQALTCHAGNWAAAARALDMDRANLVRLARRLGLAVPARNVRLSR</sequence>
<name>A0ABQ3G9C0_9BURK</name>
<dbReference type="SUPFAM" id="SSF46689">
    <property type="entry name" value="Homeodomain-like"/>
    <property type="match status" value="1"/>
</dbReference>
<dbReference type="InterPro" id="IPR002197">
    <property type="entry name" value="HTH_Fis"/>
</dbReference>
<dbReference type="EMBL" id="BMYK01000026">
    <property type="protein sequence ID" value="GHC98574.1"/>
    <property type="molecule type" value="Genomic_DNA"/>
</dbReference>
<dbReference type="Proteomes" id="UP000626210">
    <property type="component" value="Unassembled WGS sequence"/>
</dbReference>
<evidence type="ECO:0000259" key="1">
    <source>
        <dbReference type="Pfam" id="PF02954"/>
    </source>
</evidence>
<evidence type="ECO:0000313" key="3">
    <source>
        <dbReference type="Proteomes" id="UP000626210"/>
    </source>
</evidence>
<dbReference type="InterPro" id="IPR009057">
    <property type="entry name" value="Homeodomain-like_sf"/>
</dbReference>
<organism evidence="2 3">
    <name type="scientific">Pseudorhodoferax aquiterrae</name>
    <dbReference type="NCBI Taxonomy" id="747304"/>
    <lineage>
        <taxon>Bacteria</taxon>
        <taxon>Pseudomonadati</taxon>
        <taxon>Pseudomonadota</taxon>
        <taxon>Betaproteobacteria</taxon>
        <taxon>Burkholderiales</taxon>
        <taxon>Comamonadaceae</taxon>
    </lineage>
</organism>
<dbReference type="RefSeq" id="WP_229883073.1">
    <property type="nucleotide sequence ID" value="NZ_BMYK01000026.1"/>
</dbReference>
<feature type="domain" description="DNA binding HTH" evidence="1">
    <location>
        <begin position="69"/>
        <end position="102"/>
    </location>
</feature>
<evidence type="ECO:0000313" key="2">
    <source>
        <dbReference type="EMBL" id="GHC98574.1"/>
    </source>
</evidence>
<dbReference type="Gene3D" id="1.10.10.60">
    <property type="entry name" value="Homeodomain-like"/>
    <property type="match status" value="1"/>
</dbReference>